<sequence>MNESDLRQQYEAAVAALARDAARQLAAGVPKEDVARWAVAARDTLKLRYREATPPHVLVRIVANTRARYGNDVGPSADDLRSEGKTWRQIIESATRAGVHGAEFFFGASPDERLPER</sequence>
<dbReference type="EMBL" id="JBHUEJ010000036">
    <property type="protein sequence ID" value="MFD1711916.1"/>
    <property type="molecule type" value="Genomic_DNA"/>
</dbReference>
<gene>
    <name evidence="1" type="ORF">ACFSF0_14990</name>
</gene>
<protein>
    <submittedName>
        <fullName evidence="1">Hemagglutinin</fullName>
    </submittedName>
</protein>
<organism evidence="1 2">
    <name type="scientific">Ottowia flava</name>
    <dbReference type="NCBI Taxonomy" id="2675430"/>
    <lineage>
        <taxon>Bacteria</taxon>
        <taxon>Pseudomonadati</taxon>
        <taxon>Pseudomonadota</taxon>
        <taxon>Betaproteobacteria</taxon>
        <taxon>Burkholderiales</taxon>
        <taxon>Comamonadaceae</taxon>
        <taxon>Ottowia</taxon>
    </lineage>
</organism>
<comment type="caution">
    <text evidence="1">The sequence shown here is derived from an EMBL/GenBank/DDBJ whole genome shotgun (WGS) entry which is preliminary data.</text>
</comment>
<reference evidence="2" key="1">
    <citation type="journal article" date="2019" name="Int. J. Syst. Evol. Microbiol.">
        <title>The Global Catalogue of Microorganisms (GCM) 10K type strain sequencing project: providing services to taxonomists for standard genome sequencing and annotation.</title>
        <authorList>
            <consortium name="The Broad Institute Genomics Platform"/>
            <consortium name="The Broad Institute Genome Sequencing Center for Infectious Disease"/>
            <person name="Wu L."/>
            <person name="Ma J."/>
        </authorList>
    </citation>
    <scope>NUCLEOTIDE SEQUENCE [LARGE SCALE GENOMIC DNA]</scope>
    <source>
        <strain evidence="2">LMG 29247</strain>
    </source>
</reference>
<proteinExistence type="predicted"/>
<evidence type="ECO:0000313" key="2">
    <source>
        <dbReference type="Proteomes" id="UP001597304"/>
    </source>
</evidence>
<name>A0ABW4KWX0_9BURK</name>
<dbReference type="RefSeq" id="WP_147912480.1">
    <property type="nucleotide sequence ID" value="NZ_JBHUEJ010000036.1"/>
</dbReference>
<accession>A0ABW4KWX0</accession>
<dbReference type="Proteomes" id="UP001597304">
    <property type="component" value="Unassembled WGS sequence"/>
</dbReference>
<evidence type="ECO:0000313" key="1">
    <source>
        <dbReference type="EMBL" id="MFD1711916.1"/>
    </source>
</evidence>
<keyword evidence="2" id="KW-1185">Reference proteome</keyword>